<dbReference type="EMBL" id="FTMX01000009">
    <property type="protein sequence ID" value="SIS01703.1"/>
    <property type="molecule type" value="Genomic_DNA"/>
</dbReference>
<dbReference type="RefSeq" id="WP_076371727.1">
    <property type="nucleotide sequence ID" value="NZ_FTMX01000009.1"/>
</dbReference>
<evidence type="ECO:0000313" key="2">
    <source>
        <dbReference type="Proteomes" id="UP000185829"/>
    </source>
</evidence>
<accession>A0A9X8RDL6</accession>
<dbReference type="Proteomes" id="UP000185829">
    <property type="component" value="Unassembled WGS sequence"/>
</dbReference>
<reference evidence="1 2" key="1">
    <citation type="submission" date="2017-01" db="EMBL/GenBank/DDBJ databases">
        <authorList>
            <person name="Varghese N."/>
            <person name="Submissions S."/>
        </authorList>
    </citation>
    <scope>NUCLEOTIDE SEQUENCE [LARGE SCALE GENOMIC DNA]</scope>
    <source>
        <strain evidence="1 2">RUG2-6</strain>
    </source>
</reference>
<comment type="caution">
    <text evidence="1">The sequence shown here is derived from an EMBL/GenBank/DDBJ whole genome shotgun (WGS) entry which is preliminary data.</text>
</comment>
<name>A0A9X8RDL6_9BACI</name>
<organism evidence="1 2">
    <name type="scientific">Peribacillus simplex</name>
    <dbReference type="NCBI Taxonomy" id="1478"/>
    <lineage>
        <taxon>Bacteria</taxon>
        <taxon>Bacillati</taxon>
        <taxon>Bacillota</taxon>
        <taxon>Bacilli</taxon>
        <taxon>Bacillales</taxon>
        <taxon>Bacillaceae</taxon>
        <taxon>Peribacillus</taxon>
    </lineage>
</organism>
<gene>
    <name evidence="1" type="ORF">SAMN05878482_10963</name>
</gene>
<protein>
    <submittedName>
        <fullName evidence="1">Uncharacterized protein</fullName>
    </submittedName>
</protein>
<sequence length="196" mass="22831">MGKYSQANLIDEELSLIGSTNFIGKLLHRVNKSSTILLSIDVPLNLFLRAEVFCEDIQDLSDLHFEQNDLMNLLYNDFLLFAKKNPDSNAIFRLLTSLDRYAGKDSRLEKYGESAFKLIHKEKNQEIKTLNLRMRRKYALRGEILLADMEEVQPEHGYTLEKVFELLYIDFIDKFRKGDHAGVIENILRLLDDETE</sequence>
<dbReference type="AlphaFoldDB" id="A0A9X8RDL6"/>
<proteinExistence type="predicted"/>
<evidence type="ECO:0000313" key="1">
    <source>
        <dbReference type="EMBL" id="SIS01703.1"/>
    </source>
</evidence>